<organism evidence="2 3">
    <name type="scientific">Prosthecobacter fusiformis</name>
    <dbReference type="NCBI Taxonomy" id="48464"/>
    <lineage>
        <taxon>Bacteria</taxon>
        <taxon>Pseudomonadati</taxon>
        <taxon>Verrucomicrobiota</taxon>
        <taxon>Verrucomicrobiia</taxon>
        <taxon>Verrucomicrobiales</taxon>
        <taxon>Verrucomicrobiaceae</taxon>
        <taxon>Prosthecobacter</taxon>
    </lineage>
</organism>
<proteinExistence type="predicted"/>
<dbReference type="SUPFAM" id="SSF47336">
    <property type="entry name" value="ACP-like"/>
    <property type="match status" value="1"/>
</dbReference>
<comment type="caution">
    <text evidence="2">The sequence shown here is derived from an EMBL/GenBank/DDBJ whole genome shotgun (WGS) entry which is preliminary data.</text>
</comment>
<dbReference type="OrthoDB" id="6462171at2"/>
<dbReference type="Gene3D" id="1.10.1200.10">
    <property type="entry name" value="ACP-like"/>
    <property type="match status" value="1"/>
</dbReference>
<dbReference type="AlphaFoldDB" id="A0A4R7SSB0"/>
<evidence type="ECO:0000259" key="1">
    <source>
        <dbReference type="PROSITE" id="PS50075"/>
    </source>
</evidence>
<name>A0A4R7SSB0_9BACT</name>
<dbReference type="Pfam" id="PF00550">
    <property type="entry name" value="PP-binding"/>
    <property type="match status" value="1"/>
</dbReference>
<dbReference type="EMBL" id="SOCA01000001">
    <property type="protein sequence ID" value="TDU81559.1"/>
    <property type="molecule type" value="Genomic_DNA"/>
</dbReference>
<reference evidence="2 3" key="1">
    <citation type="submission" date="2019-03" db="EMBL/GenBank/DDBJ databases">
        <title>Genomic Encyclopedia of Archaeal and Bacterial Type Strains, Phase II (KMG-II): from individual species to whole genera.</title>
        <authorList>
            <person name="Goeker M."/>
        </authorList>
    </citation>
    <scope>NUCLEOTIDE SEQUENCE [LARGE SCALE GENOMIC DNA]</scope>
    <source>
        <strain evidence="2 3">ATCC 25309</strain>
    </source>
</reference>
<dbReference type="Proteomes" id="UP000295662">
    <property type="component" value="Unassembled WGS sequence"/>
</dbReference>
<evidence type="ECO:0000313" key="3">
    <source>
        <dbReference type="Proteomes" id="UP000295662"/>
    </source>
</evidence>
<sequence length="84" mass="9431">MPDISPDAVIALILEHHIVETNEPLTPDSDLFSRGLDSLAMMQLMLQLERQFGVRISPSEMTRNHFATATVLATWLSHPNRSMS</sequence>
<dbReference type="InterPro" id="IPR036736">
    <property type="entry name" value="ACP-like_sf"/>
</dbReference>
<dbReference type="RefSeq" id="WP_133793499.1">
    <property type="nucleotide sequence ID" value="NZ_SOCA01000001.1"/>
</dbReference>
<keyword evidence="3" id="KW-1185">Reference proteome</keyword>
<accession>A0A4R7SSB0</accession>
<feature type="domain" description="Carrier" evidence="1">
    <location>
        <begin position="3"/>
        <end position="80"/>
    </location>
</feature>
<gene>
    <name evidence="2" type="ORF">EI77_00869</name>
</gene>
<dbReference type="PROSITE" id="PS50075">
    <property type="entry name" value="CARRIER"/>
    <property type="match status" value="1"/>
</dbReference>
<dbReference type="InterPro" id="IPR009081">
    <property type="entry name" value="PP-bd_ACP"/>
</dbReference>
<evidence type="ECO:0000313" key="2">
    <source>
        <dbReference type="EMBL" id="TDU81559.1"/>
    </source>
</evidence>
<protein>
    <submittedName>
        <fullName evidence="2">Acyl carrier protein</fullName>
    </submittedName>
</protein>